<gene>
    <name evidence="3" type="ORF">CDEB00056_LOCUS8614</name>
    <name evidence="4" type="ORF">CDEB00056_LOCUS8615</name>
</gene>
<reference evidence="3" key="1">
    <citation type="submission" date="2021-01" db="EMBL/GenBank/DDBJ databases">
        <authorList>
            <person name="Corre E."/>
            <person name="Pelletier E."/>
            <person name="Niang G."/>
            <person name="Scheremetjew M."/>
            <person name="Finn R."/>
            <person name="Kale V."/>
            <person name="Holt S."/>
            <person name="Cochrane G."/>
            <person name="Meng A."/>
            <person name="Brown T."/>
            <person name="Cohen L."/>
        </authorList>
    </citation>
    <scope>NUCLEOTIDE SEQUENCE</scope>
    <source>
        <strain evidence="3">MM31A-1</strain>
    </source>
</reference>
<keyword evidence="2" id="KW-1133">Transmembrane helix</keyword>
<protein>
    <submittedName>
        <fullName evidence="3">Uncharacterized protein</fullName>
    </submittedName>
</protein>
<feature type="transmembrane region" description="Helical" evidence="2">
    <location>
        <begin position="66"/>
        <end position="89"/>
    </location>
</feature>
<sequence length="172" mass="17447">MLPILVLTVPPVVGGGGYVCWSQGQNFILNSMGSAGNGKGNAGQSTSSMVLLTSTSNAPDQSIGSFAAGIVTLFGSYNLAFTGLAAAILPKKELSSVSAPAKPSTSTGAGASNSTSGNKKSIKKFQQNYKPPQSMQEFFQKAGRPGLVRVGAAGFAFFCAGAAQTIVALKFS</sequence>
<evidence type="ECO:0000313" key="4">
    <source>
        <dbReference type="EMBL" id="CAE0463774.1"/>
    </source>
</evidence>
<evidence type="ECO:0000256" key="2">
    <source>
        <dbReference type="SAM" id="Phobius"/>
    </source>
</evidence>
<feature type="region of interest" description="Disordered" evidence="1">
    <location>
        <begin position="97"/>
        <end position="127"/>
    </location>
</feature>
<feature type="compositionally biased region" description="Low complexity" evidence="1">
    <location>
        <begin position="104"/>
        <end position="118"/>
    </location>
</feature>
<organism evidence="3">
    <name type="scientific">Chaetoceros debilis</name>
    <dbReference type="NCBI Taxonomy" id="122233"/>
    <lineage>
        <taxon>Eukaryota</taxon>
        <taxon>Sar</taxon>
        <taxon>Stramenopiles</taxon>
        <taxon>Ochrophyta</taxon>
        <taxon>Bacillariophyta</taxon>
        <taxon>Coscinodiscophyceae</taxon>
        <taxon>Chaetocerotophycidae</taxon>
        <taxon>Chaetocerotales</taxon>
        <taxon>Chaetocerotaceae</taxon>
        <taxon>Chaetoceros</taxon>
    </lineage>
</organism>
<keyword evidence="2" id="KW-0472">Membrane</keyword>
<dbReference type="EMBL" id="HBIO01011087">
    <property type="protein sequence ID" value="CAE0463773.1"/>
    <property type="molecule type" value="Transcribed_RNA"/>
</dbReference>
<dbReference type="AlphaFoldDB" id="A0A6S8TYM2"/>
<accession>A0A6S8TYM2</accession>
<feature type="transmembrane region" description="Helical" evidence="2">
    <location>
        <begin position="147"/>
        <end position="169"/>
    </location>
</feature>
<proteinExistence type="predicted"/>
<evidence type="ECO:0000313" key="3">
    <source>
        <dbReference type="EMBL" id="CAE0463773.1"/>
    </source>
</evidence>
<name>A0A6S8TYM2_9STRA</name>
<evidence type="ECO:0000256" key="1">
    <source>
        <dbReference type="SAM" id="MobiDB-lite"/>
    </source>
</evidence>
<dbReference type="EMBL" id="HBIO01011088">
    <property type="protein sequence ID" value="CAE0463774.1"/>
    <property type="molecule type" value="Transcribed_RNA"/>
</dbReference>
<keyword evidence="2" id="KW-0812">Transmembrane</keyword>